<protein>
    <recommendedName>
        <fullName evidence="8">Endosomal/vacuolar adapter protein YPT35</fullName>
    </recommendedName>
    <alternativeName>
        <fullName evidence="9">PX domain-containing protein YPT35</fullName>
    </alternativeName>
</protein>
<reference evidence="12" key="2">
    <citation type="journal article" date="2023" name="IMA Fungus">
        <title>Comparative genomic study of the Penicillium genus elucidates a diverse pangenome and 15 lateral gene transfer events.</title>
        <authorList>
            <person name="Petersen C."/>
            <person name="Sorensen T."/>
            <person name="Nielsen M.R."/>
            <person name="Sondergaard T.E."/>
            <person name="Sorensen J.L."/>
            <person name="Fitzpatrick D.A."/>
            <person name="Frisvad J.C."/>
            <person name="Nielsen K.L."/>
        </authorList>
    </citation>
    <scope>NUCLEOTIDE SEQUENCE</scope>
    <source>
        <strain evidence="12">IBT 30728</strain>
    </source>
</reference>
<accession>A0A9W9WTK4</accession>
<proteinExistence type="inferred from homology"/>
<dbReference type="GO" id="GO:0032266">
    <property type="term" value="F:phosphatidylinositol-3-phosphate binding"/>
    <property type="evidence" value="ECO:0007669"/>
    <property type="project" value="InterPro"/>
</dbReference>
<sequence>MESVIEETAPTPAAAVLPQPVSKLSLATTPNTIDNGHAEDISSAKAGLAGDNQLHEDHKVNEIQSSQDGGDKGTLTLQNGHLEHTAPSPINSPAPSSKSSRPVSGIIPPFWQRHERTVSRASLSSIAQSRIIRLEDHTADPNSETSRGLWAKSVAIDDHVVVQGKSGIGSYVVWNCTVQTLDGGPIVVRLRISTDLQLDTLNLMTFGKDLHQPFLMPEMHYRRFLPRVYYKINISSDTTVKFRPKFLETRRVGLEYFLNCVLLNPEFSSSPIVKDFLFGRSS</sequence>
<dbReference type="Gene3D" id="3.30.1520.10">
    <property type="entry name" value="Phox-like domain"/>
    <property type="match status" value="1"/>
</dbReference>
<feature type="compositionally biased region" description="Low complexity" evidence="10">
    <location>
        <begin position="87"/>
        <end position="104"/>
    </location>
</feature>
<evidence type="ECO:0000256" key="8">
    <source>
        <dbReference type="ARBA" id="ARBA00033774"/>
    </source>
</evidence>
<keyword evidence="13" id="KW-1185">Reference proteome</keyword>
<evidence type="ECO:0000313" key="12">
    <source>
        <dbReference type="EMBL" id="KAJ5475126.1"/>
    </source>
</evidence>
<comment type="caution">
    <text evidence="12">The sequence shown here is derived from an EMBL/GenBank/DDBJ whole genome shotgun (WGS) entry which is preliminary data.</text>
</comment>
<evidence type="ECO:0000256" key="10">
    <source>
        <dbReference type="SAM" id="MobiDB-lite"/>
    </source>
</evidence>
<dbReference type="InterPro" id="IPR037917">
    <property type="entry name" value="Ypt35_PX"/>
</dbReference>
<feature type="domain" description="PX" evidence="11">
    <location>
        <begin position="239"/>
        <end position="277"/>
    </location>
</feature>
<comment type="function">
    <text evidence="7">Recruits the lipid transfer protein VPS13 to endosomal and vacuolar membranes.</text>
</comment>
<dbReference type="GO" id="GO:0010008">
    <property type="term" value="C:endosome membrane"/>
    <property type="evidence" value="ECO:0007669"/>
    <property type="project" value="UniProtKB-SubCell"/>
</dbReference>
<dbReference type="AlphaFoldDB" id="A0A9W9WTK4"/>
<evidence type="ECO:0000256" key="1">
    <source>
        <dbReference type="ARBA" id="ARBA00004148"/>
    </source>
</evidence>
<dbReference type="GO" id="GO:0005774">
    <property type="term" value="C:vacuolar membrane"/>
    <property type="evidence" value="ECO:0007669"/>
    <property type="project" value="UniProtKB-SubCell"/>
</dbReference>
<evidence type="ECO:0000256" key="2">
    <source>
        <dbReference type="ARBA" id="ARBA00004177"/>
    </source>
</evidence>
<reference evidence="12" key="1">
    <citation type="submission" date="2022-12" db="EMBL/GenBank/DDBJ databases">
        <authorList>
            <person name="Petersen C."/>
        </authorList>
    </citation>
    <scope>NUCLEOTIDE SEQUENCE</scope>
    <source>
        <strain evidence="12">IBT 30728</strain>
    </source>
</reference>
<evidence type="ECO:0000256" key="5">
    <source>
        <dbReference type="ARBA" id="ARBA00022753"/>
    </source>
</evidence>
<evidence type="ECO:0000259" key="11">
    <source>
        <dbReference type="Pfam" id="PF00787"/>
    </source>
</evidence>
<gene>
    <name evidence="12" type="ORF">N7539_008192</name>
</gene>
<feature type="region of interest" description="Disordered" evidence="10">
    <location>
        <begin position="62"/>
        <end position="104"/>
    </location>
</feature>
<dbReference type="Pfam" id="PF00787">
    <property type="entry name" value="PX"/>
    <property type="match status" value="1"/>
</dbReference>
<keyword evidence="6" id="KW-0472">Membrane</keyword>
<dbReference type="InterPro" id="IPR001683">
    <property type="entry name" value="PX_dom"/>
</dbReference>
<dbReference type="CDD" id="cd07280">
    <property type="entry name" value="PX_YPT35"/>
    <property type="match status" value="1"/>
</dbReference>
<dbReference type="SUPFAM" id="SSF64268">
    <property type="entry name" value="PX domain"/>
    <property type="match status" value="1"/>
</dbReference>
<keyword evidence="4" id="KW-0926">Vacuole</keyword>
<dbReference type="GeneID" id="81628042"/>
<evidence type="ECO:0000256" key="3">
    <source>
        <dbReference type="ARBA" id="ARBA00007426"/>
    </source>
</evidence>
<evidence type="ECO:0000313" key="13">
    <source>
        <dbReference type="Proteomes" id="UP001148312"/>
    </source>
</evidence>
<evidence type="ECO:0000256" key="6">
    <source>
        <dbReference type="ARBA" id="ARBA00023136"/>
    </source>
</evidence>
<name>A0A9W9WTK4_9EURO</name>
<organism evidence="12 13">
    <name type="scientific">Penicillium diatomitis</name>
    <dbReference type="NCBI Taxonomy" id="2819901"/>
    <lineage>
        <taxon>Eukaryota</taxon>
        <taxon>Fungi</taxon>
        <taxon>Dikarya</taxon>
        <taxon>Ascomycota</taxon>
        <taxon>Pezizomycotina</taxon>
        <taxon>Eurotiomycetes</taxon>
        <taxon>Eurotiomycetidae</taxon>
        <taxon>Eurotiales</taxon>
        <taxon>Aspergillaceae</taxon>
        <taxon>Penicillium</taxon>
    </lineage>
</organism>
<comment type="subcellular location">
    <subcellularLocation>
        <location evidence="2">Endosome</location>
    </subcellularLocation>
    <subcellularLocation>
        <location evidence="1">Vacuole membrane</location>
        <topology evidence="1">Peripheral membrane protein</topology>
    </subcellularLocation>
</comment>
<dbReference type="InterPro" id="IPR036871">
    <property type="entry name" value="PX_dom_sf"/>
</dbReference>
<evidence type="ECO:0000256" key="4">
    <source>
        <dbReference type="ARBA" id="ARBA00022554"/>
    </source>
</evidence>
<comment type="similarity">
    <text evidence="3">Belongs to the YPT35 family.</text>
</comment>
<dbReference type="RefSeq" id="XP_056786884.1">
    <property type="nucleotide sequence ID" value="XM_056937792.1"/>
</dbReference>
<keyword evidence="5" id="KW-0967">Endosome</keyword>
<dbReference type="Proteomes" id="UP001148312">
    <property type="component" value="Unassembled WGS sequence"/>
</dbReference>
<dbReference type="EMBL" id="JAPWDQ010000012">
    <property type="protein sequence ID" value="KAJ5475126.1"/>
    <property type="molecule type" value="Genomic_DNA"/>
</dbReference>
<evidence type="ECO:0000256" key="7">
    <source>
        <dbReference type="ARBA" id="ARBA00033728"/>
    </source>
</evidence>
<evidence type="ECO:0000256" key="9">
    <source>
        <dbReference type="ARBA" id="ARBA00033785"/>
    </source>
</evidence>